<evidence type="ECO:0000313" key="4">
    <source>
        <dbReference type="EMBL" id="ODN76150.1"/>
    </source>
</evidence>
<dbReference type="Proteomes" id="UP000094065">
    <property type="component" value="Unassembled WGS sequence"/>
</dbReference>
<proteinExistence type="predicted"/>
<feature type="compositionally biased region" description="Polar residues" evidence="2">
    <location>
        <begin position="556"/>
        <end position="570"/>
    </location>
</feature>
<gene>
    <name evidence="4" type="ORF">L202_06072</name>
</gene>
<protein>
    <recommendedName>
        <fullName evidence="3">MHD domain-containing protein</fullName>
    </recommendedName>
</protein>
<dbReference type="GO" id="GO:0006897">
    <property type="term" value="P:endocytosis"/>
    <property type="evidence" value="ECO:0007669"/>
    <property type="project" value="UniProtKB-KW"/>
</dbReference>
<feature type="region of interest" description="Disordered" evidence="2">
    <location>
        <begin position="485"/>
        <end position="524"/>
    </location>
</feature>
<dbReference type="InterPro" id="IPR001060">
    <property type="entry name" value="FCH_dom"/>
</dbReference>
<dbReference type="EMBL" id="AWGJ01000009">
    <property type="protein sequence ID" value="ODN76150.1"/>
    <property type="molecule type" value="Genomic_DNA"/>
</dbReference>
<organism evidence="4 5">
    <name type="scientific">Cryptococcus amylolentus CBS 6039</name>
    <dbReference type="NCBI Taxonomy" id="1295533"/>
    <lineage>
        <taxon>Eukaryota</taxon>
        <taxon>Fungi</taxon>
        <taxon>Dikarya</taxon>
        <taxon>Basidiomycota</taxon>
        <taxon>Agaricomycotina</taxon>
        <taxon>Tremellomycetes</taxon>
        <taxon>Tremellales</taxon>
        <taxon>Cryptococcaceae</taxon>
        <taxon>Cryptococcus</taxon>
    </lineage>
</organism>
<dbReference type="RefSeq" id="XP_018991681.1">
    <property type="nucleotide sequence ID" value="XM_019140530.1"/>
</dbReference>
<comment type="caution">
    <text evidence="4">The sequence shown here is derived from an EMBL/GenBank/DDBJ whole genome shotgun (WGS) entry which is preliminary data.</text>
</comment>
<feature type="region of interest" description="Disordered" evidence="2">
    <location>
        <begin position="541"/>
        <end position="589"/>
    </location>
</feature>
<dbReference type="PANTHER" id="PTHR23065">
    <property type="entry name" value="PROLINE-SERINE-THREONINE PHOSPHATASE INTERACTING PROTEIN 1"/>
    <property type="match status" value="1"/>
</dbReference>
<dbReference type="AlphaFoldDB" id="A0A1E3HIH0"/>
<feature type="compositionally biased region" description="Polar residues" evidence="2">
    <location>
        <begin position="417"/>
        <end position="456"/>
    </location>
</feature>
<dbReference type="GO" id="GO:0032153">
    <property type="term" value="C:cell division site"/>
    <property type="evidence" value="ECO:0007669"/>
    <property type="project" value="TreeGrafter"/>
</dbReference>
<feature type="compositionally biased region" description="Polar residues" evidence="2">
    <location>
        <begin position="579"/>
        <end position="589"/>
    </location>
</feature>
<evidence type="ECO:0000259" key="3">
    <source>
        <dbReference type="PROSITE" id="PS51072"/>
    </source>
</evidence>
<dbReference type="GO" id="GO:0030139">
    <property type="term" value="C:endocytic vesicle"/>
    <property type="evidence" value="ECO:0007669"/>
    <property type="project" value="TreeGrafter"/>
</dbReference>
<dbReference type="PROSITE" id="PS51072">
    <property type="entry name" value="MHD"/>
    <property type="match status" value="1"/>
</dbReference>
<accession>A0A1E3HIH0</accession>
<name>A0A1E3HIH0_9TREE</name>
<dbReference type="GeneID" id="30157381"/>
<evidence type="ECO:0000256" key="1">
    <source>
        <dbReference type="ARBA" id="ARBA00022583"/>
    </source>
</evidence>
<dbReference type="OrthoDB" id="1875751at2759"/>
<reference evidence="4 5" key="1">
    <citation type="submission" date="2016-06" db="EMBL/GenBank/DDBJ databases">
        <title>Evolution of pathogenesis and genome organization in the Tremellales.</title>
        <authorList>
            <person name="Cuomo C."/>
            <person name="Litvintseva A."/>
            <person name="Heitman J."/>
            <person name="Chen Y."/>
            <person name="Sun S."/>
            <person name="Springer D."/>
            <person name="Dromer F."/>
            <person name="Young S."/>
            <person name="Zeng Q."/>
            <person name="Chapman S."/>
            <person name="Gujja S."/>
            <person name="Saif S."/>
            <person name="Birren B."/>
        </authorList>
    </citation>
    <scope>NUCLEOTIDE SEQUENCE [LARGE SCALE GENOMIC DNA]</scope>
    <source>
        <strain evidence="4 5">CBS 6039</strain>
    </source>
</reference>
<dbReference type="GO" id="GO:0032185">
    <property type="term" value="P:septin cytoskeleton organization"/>
    <property type="evidence" value="ECO:0007669"/>
    <property type="project" value="TreeGrafter"/>
</dbReference>
<evidence type="ECO:0000256" key="2">
    <source>
        <dbReference type="SAM" id="MobiDB-lite"/>
    </source>
</evidence>
<dbReference type="InterPro" id="IPR028565">
    <property type="entry name" value="MHD"/>
</dbReference>
<keyword evidence="5" id="KW-1185">Reference proteome</keyword>
<feature type="compositionally biased region" description="Polar residues" evidence="2">
    <location>
        <begin position="294"/>
        <end position="307"/>
    </location>
</feature>
<dbReference type="Pfam" id="PF10291">
    <property type="entry name" value="muHD"/>
    <property type="match status" value="1"/>
</dbReference>
<sequence>MSDSLPDDIWVQSFLPTPPRPLLTALQKRHNTSNVHLAALADIFKQRAHIEAQYADSLAKLAKSADSGLLTGKIGNDWAKNSGEARVWDSLVAELAETSASHSTLSALIRTDFEGPLRDLPGNIIPWRRINEQEASLDKTLKDYEKVSAKLGKASSKSKSSKVDGLQSELNQITQSLSSLSPMVYTTYQRLDEERLRAEKEIAVRWATVKGDMATRDGQRAEGTVASLLGWETGEEVTAVGQKLGAIGGGTAGSIRATPGPESVVGTPQSNRRHSSIAPSTRSHDFSPHPQALRNGSQGNVSTTGSSFAGGFKSMLGRTKTMGGSGNRNRSGSNATSTRSAHRTNDFEAIGEESRNHPLPSEPISAPSVSQLTVHRQRRADMTKNAPPVDEEGFSVAPSDRHRNPWENPNELIPSPTGGSTSASHPTSPTGNNALFSQNFTSSPNASSENLDSATGQPRLNLSLAEKPIQESEEARQAALAKMQQTLQLPPPGGAPNRRSTIARRGRDVRNTMFGGPTDDGSQGFGFGPGTVVGASAGAATLPKLSEPEERLAESPASTRSNMFNRDTIPSPSPMGRRTSLSSVSSNNPFDSPGMVTSGMSGMTPQVATTSTDHPGLRANISEMVNVIFKSKTVSRIQITGEVHLSLRHDPTVTPTPEGPIHLRLTQFERLEKIAPNPAYLAQVPDRPGEYFLNAEVLAAATSKAPLGTGASKGTLLFKYVVHVQPGKEAAFLPLTLDPAFQCKEGETRMILHYTCSPSTSLSLQGANATIVAAFAPGPAITNVQAKPAGGVWSPATRRMQWKLDELDGEGKIIAKFTSESGSGEAMSPQGVQASWAVEGSLISGLGIEIVPGQLEGDGWKFEEVRQNTTTGKYLAEASGQ</sequence>
<evidence type="ECO:0000313" key="5">
    <source>
        <dbReference type="Proteomes" id="UP000094065"/>
    </source>
</evidence>
<feature type="compositionally biased region" description="Low complexity" evidence="2">
    <location>
        <begin position="327"/>
        <end position="339"/>
    </location>
</feature>
<dbReference type="Gene3D" id="1.20.1270.60">
    <property type="entry name" value="Arfaptin homology (AH) domain/BAR domain"/>
    <property type="match status" value="1"/>
</dbReference>
<dbReference type="InterPro" id="IPR018808">
    <property type="entry name" value="Muniscin_C"/>
</dbReference>
<dbReference type="GO" id="GO:0005886">
    <property type="term" value="C:plasma membrane"/>
    <property type="evidence" value="ECO:0007669"/>
    <property type="project" value="TreeGrafter"/>
</dbReference>
<feature type="region of interest" description="Disordered" evidence="2">
    <location>
        <begin position="251"/>
        <end position="456"/>
    </location>
</feature>
<dbReference type="SUPFAM" id="SSF103657">
    <property type="entry name" value="BAR/IMD domain-like"/>
    <property type="match status" value="1"/>
</dbReference>
<feature type="domain" description="MHD" evidence="3">
    <location>
        <begin position="614"/>
        <end position="877"/>
    </location>
</feature>
<keyword evidence="1" id="KW-0254">Endocytosis</keyword>
<dbReference type="InterPro" id="IPR027267">
    <property type="entry name" value="AH/BAR_dom_sf"/>
</dbReference>
<dbReference type="Pfam" id="PF00611">
    <property type="entry name" value="FCH"/>
    <property type="match status" value="1"/>
</dbReference>
<dbReference type="STRING" id="1295533.A0A1E3HIH0"/>
<dbReference type="PANTHER" id="PTHR23065:SF54">
    <property type="entry name" value="SUPPRESSOR OF YEAST PROFILIN DELETION"/>
    <property type="match status" value="1"/>
</dbReference>